<feature type="compositionally biased region" description="Polar residues" evidence="2">
    <location>
        <begin position="238"/>
        <end position="248"/>
    </location>
</feature>
<evidence type="ECO:0000313" key="3">
    <source>
        <dbReference type="EMBL" id="KIW27373.1"/>
    </source>
</evidence>
<keyword evidence="4" id="KW-1185">Reference proteome</keyword>
<organism evidence="3 4">
    <name type="scientific">Cladophialophora immunda</name>
    <dbReference type="NCBI Taxonomy" id="569365"/>
    <lineage>
        <taxon>Eukaryota</taxon>
        <taxon>Fungi</taxon>
        <taxon>Dikarya</taxon>
        <taxon>Ascomycota</taxon>
        <taxon>Pezizomycotina</taxon>
        <taxon>Eurotiomycetes</taxon>
        <taxon>Chaetothyriomycetidae</taxon>
        <taxon>Chaetothyriales</taxon>
        <taxon>Herpotrichiellaceae</taxon>
        <taxon>Cladophialophora</taxon>
    </lineage>
</organism>
<accession>A0A0D2C8D8</accession>
<protein>
    <submittedName>
        <fullName evidence="3">Uncharacterized protein</fullName>
    </submittedName>
</protein>
<feature type="compositionally biased region" description="Polar residues" evidence="2">
    <location>
        <begin position="333"/>
        <end position="345"/>
    </location>
</feature>
<dbReference type="OrthoDB" id="4187949at2759"/>
<dbReference type="STRING" id="569365.A0A0D2C8D8"/>
<feature type="region of interest" description="Disordered" evidence="2">
    <location>
        <begin position="321"/>
        <end position="345"/>
    </location>
</feature>
<reference evidence="3 4" key="1">
    <citation type="submission" date="2015-01" db="EMBL/GenBank/DDBJ databases">
        <title>The Genome Sequence of Cladophialophora immunda CBS83496.</title>
        <authorList>
            <consortium name="The Broad Institute Genomics Platform"/>
            <person name="Cuomo C."/>
            <person name="de Hoog S."/>
            <person name="Gorbushina A."/>
            <person name="Stielow B."/>
            <person name="Teixiera M."/>
            <person name="Abouelleil A."/>
            <person name="Chapman S.B."/>
            <person name="Priest M."/>
            <person name="Young S.K."/>
            <person name="Wortman J."/>
            <person name="Nusbaum C."/>
            <person name="Birren B."/>
        </authorList>
    </citation>
    <scope>NUCLEOTIDE SEQUENCE [LARGE SCALE GENOMIC DNA]</scope>
    <source>
        <strain evidence="3 4">CBS 83496</strain>
    </source>
</reference>
<dbReference type="VEuPathDB" id="FungiDB:PV07_07116"/>
<dbReference type="Proteomes" id="UP000054466">
    <property type="component" value="Unassembled WGS sequence"/>
</dbReference>
<feature type="region of interest" description="Disordered" evidence="2">
    <location>
        <begin position="200"/>
        <end position="296"/>
    </location>
</feature>
<evidence type="ECO:0000256" key="2">
    <source>
        <dbReference type="SAM" id="MobiDB-lite"/>
    </source>
</evidence>
<evidence type="ECO:0000313" key="4">
    <source>
        <dbReference type="Proteomes" id="UP000054466"/>
    </source>
</evidence>
<keyword evidence="1" id="KW-0175">Coiled coil</keyword>
<evidence type="ECO:0000256" key="1">
    <source>
        <dbReference type="SAM" id="Coils"/>
    </source>
</evidence>
<feature type="compositionally biased region" description="Low complexity" evidence="2">
    <location>
        <begin position="226"/>
        <end position="237"/>
    </location>
</feature>
<feature type="coiled-coil region" evidence="1">
    <location>
        <begin position="97"/>
        <end position="139"/>
    </location>
</feature>
<dbReference type="HOGENOM" id="CLU_073876_0_0_1"/>
<dbReference type="GeneID" id="27346310"/>
<dbReference type="EMBL" id="KN847043">
    <property type="protein sequence ID" value="KIW27373.1"/>
    <property type="molecule type" value="Genomic_DNA"/>
</dbReference>
<sequence>MFGSNALPLPPPFAHEHRPLRLSAESARPLPTGECRYLLLHPAAQNQQCSCQSFHLNRSAPGNICECGHQACYHVHQEKHNHNEKHTDTLNAVLDKINIVFDKVKRLEETIQNERSNRESALQRERQMWEREVRILREALAPFYQSEKEMRRRIVDIEDRVEGNYDEHVRLRDRVVAVDDATMSMEKRVEELEDFRFKRRRVGRNPTQDQPSQNGYVSSDPDNFRRVSSSVDGGSVRTPSSRALSPNGTAPPPAPEPEEPRSSGILNLVAEMPRPGPFVNLPQRLSPPQEEPRSSGFLTLDLGERLKEKSASEQLAQISIHQAARITPPQDRPSPSSSARSIQDVTSKAIRTPPEFLNTKMPVIDVMVLPGNVSPRKRKHHVDHIALDVLADVTVASPLIHG</sequence>
<gene>
    <name evidence="3" type="ORF">PV07_07116</name>
</gene>
<proteinExistence type="predicted"/>
<dbReference type="AlphaFoldDB" id="A0A0D2C8D8"/>
<feature type="compositionally biased region" description="Polar residues" evidence="2">
    <location>
        <begin position="205"/>
        <end position="221"/>
    </location>
</feature>
<dbReference type="RefSeq" id="XP_016247589.1">
    <property type="nucleotide sequence ID" value="XM_016394170.1"/>
</dbReference>
<name>A0A0D2C8D8_9EURO</name>